<evidence type="ECO:0000259" key="8">
    <source>
        <dbReference type="Pfam" id="PF01077"/>
    </source>
</evidence>
<dbReference type="AlphaFoldDB" id="A0AA47AFE2"/>
<keyword evidence="6" id="KW-0411">Iron-sulfur</keyword>
<evidence type="ECO:0000256" key="5">
    <source>
        <dbReference type="ARBA" id="ARBA00023004"/>
    </source>
</evidence>
<feature type="region of interest" description="Disordered" evidence="7">
    <location>
        <begin position="223"/>
        <end position="244"/>
    </location>
</feature>
<dbReference type="PRINTS" id="PR00397">
    <property type="entry name" value="SIROHAEM"/>
</dbReference>
<evidence type="ECO:0000313" key="12">
    <source>
        <dbReference type="Proteomes" id="UP001164244"/>
    </source>
</evidence>
<dbReference type="NCBIfam" id="TIGR03980">
    <property type="entry name" value="prismane_assoc"/>
    <property type="match status" value="1"/>
</dbReference>
<accession>A0AA47AFE2</accession>
<dbReference type="KEGG" id="vrg:OKW85_09970"/>
<dbReference type="InterPro" id="IPR006066">
    <property type="entry name" value="NO2/SO3_Rdtase_FeS/sirohaem_BS"/>
</dbReference>
<reference evidence="11" key="1">
    <citation type="submission" date="2022-11" db="EMBL/GenBank/DDBJ databases">
        <title>Complete genome sequence of Veillonella rogosae KCOM 3468 isolated from human Subgingival dental plaque of Chronic peridontitis Lesion.</title>
        <authorList>
            <person name="Park S.-N."/>
            <person name="Lim Y.K."/>
            <person name="Kook J.-K."/>
        </authorList>
    </citation>
    <scope>NUCLEOTIDE SEQUENCE</scope>
    <source>
        <strain evidence="11">KCOM 3468</strain>
    </source>
</reference>
<keyword evidence="1" id="KW-0004">4Fe-4S</keyword>
<dbReference type="InterPro" id="IPR005117">
    <property type="entry name" value="NiRdtase/SiRdtase_haem-b_fer"/>
</dbReference>
<evidence type="ECO:0000256" key="6">
    <source>
        <dbReference type="ARBA" id="ARBA00023014"/>
    </source>
</evidence>
<dbReference type="InterPro" id="IPR036136">
    <property type="entry name" value="Nit/Sulf_reduc_fer-like_dom_sf"/>
</dbReference>
<organism evidence="11 12">
    <name type="scientific">Veillonella rogosae</name>
    <dbReference type="NCBI Taxonomy" id="423477"/>
    <lineage>
        <taxon>Bacteria</taxon>
        <taxon>Bacillati</taxon>
        <taxon>Bacillota</taxon>
        <taxon>Negativicutes</taxon>
        <taxon>Veillonellales</taxon>
        <taxon>Veillonellaceae</taxon>
        <taxon>Veillonella</taxon>
    </lineage>
</organism>
<evidence type="ECO:0000259" key="10">
    <source>
        <dbReference type="Pfam" id="PF08984"/>
    </source>
</evidence>
<protein>
    <submittedName>
        <fullName evidence="11">DUF1858 domain-containing protein</fullName>
    </submittedName>
</protein>
<keyword evidence="5" id="KW-0408">Iron</keyword>
<dbReference type="EMBL" id="CP110418">
    <property type="protein sequence ID" value="UZG50999.1"/>
    <property type="molecule type" value="Genomic_DNA"/>
</dbReference>
<dbReference type="InterPro" id="IPR023883">
    <property type="entry name" value="CHP03980_redox-disulphide"/>
</dbReference>
<dbReference type="InterPro" id="IPR038062">
    <property type="entry name" value="ScdA-like_N_sf"/>
</dbReference>
<gene>
    <name evidence="11" type="ORF">OKW85_09970</name>
</gene>
<dbReference type="InterPro" id="IPR052034">
    <property type="entry name" value="NasD-like"/>
</dbReference>
<evidence type="ECO:0000256" key="1">
    <source>
        <dbReference type="ARBA" id="ARBA00022485"/>
    </source>
</evidence>
<dbReference type="InterPro" id="IPR045854">
    <property type="entry name" value="NO2/SO3_Rdtase_4Fe4S_sf"/>
</dbReference>
<dbReference type="GO" id="GO:0051539">
    <property type="term" value="F:4 iron, 4 sulfur cluster binding"/>
    <property type="evidence" value="ECO:0007669"/>
    <property type="project" value="UniProtKB-KW"/>
</dbReference>
<dbReference type="RefSeq" id="WP_265138151.1">
    <property type="nucleotide sequence ID" value="NZ_CP110418.1"/>
</dbReference>
<dbReference type="PROSITE" id="PS00365">
    <property type="entry name" value="NIR_SIR"/>
    <property type="match status" value="1"/>
</dbReference>
<evidence type="ECO:0000256" key="4">
    <source>
        <dbReference type="ARBA" id="ARBA00023002"/>
    </source>
</evidence>
<keyword evidence="2" id="KW-0349">Heme</keyword>
<feature type="domain" description="Nitrite/Sulfite reductase ferredoxin-like" evidence="9">
    <location>
        <begin position="13"/>
        <end position="73"/>
    </location>
</feature>
<dbReference type="Pfam" id="PF01077">
    <property type="entry name" value="NIR_SIR"/>
    <property type="match status" value="1"/>
</dbReference>
<dbReference type="Pfam" id="PF03460">
    <property type="entry name" value="NIR_SIR_ferr"/>
    <property type="match status" value="1"/>
</dbReference>
<name>A0AA47AFE2_9FIRM</name>
<dbReference type="Proteomes" id="UP001164244">
    <property type="component" value="Chromosome"/>
</dbReference>
<dbReference type="Gene3D" id="1.10.3910.10">
    <property type="entry name" value="SP0561-like"/>
    <property type="match status" value="1"/>
</dbReference>
<dbReference type="PANTHER" id="PTHR43809:SF1">
    <property type="entry name" value="NITRITE REDUCTASE (NADH) LARGE SUBUNIT"/>
    <property type="match status" value="1"/>
</dbReference>
<evidence type="ECO:0000313" key="11">
    <source>
        <dbReference type="EMBL" id="UZG50999.1"/>
    </source>
</evidence>
<dbReference type="SUPFAM" id="SSF140683">
    <property type="entry name" value="SP0561-like"/>
    <property type="match status" value="1"/>
</dbReference>
<keyword evidence="3" id="KW-0479">Metal-binding</keyword>
<evidence type="ECO:0000256" key="7">
    <source>
        <dbReference type="SAM" id="MobiDB-lite"/>
    </source>
</evidence>
<dbReference type="Pfam" id="PF08984">
    <property type="entry name" value="DUF1858"/>
    <property type="match status" value="1"/>
</dbReference>
<dbReference type="SUPFAM" id="SSF55124">
    <property type="entry name" value="Nitrite/Sulfite reductase N-terminal domain-like"/>
    <property type="match status" value="1"/>
</dbReference>
<dbReference type="InterPro" id="IPR006067">
    <property type="entry name" value="NO2/SO3_Rdtase_4Fe4S_dom"/>
</dbReference>
<evidence type="ECO:0000256" key="2">
    <source>
        <dbReference type="ARBA" id="ARBA00022617"/>
    </source>
</evidence>
<feature type="domain" description="DUF1858" evidence="10">
    <location>
        <begin position="255"/>
        <end position="308"/>
    </location>
</feature>
<dbReference type="InterPro" id="IPR015077">
    <property type="entry name" value="DUF1858"/>
</dbReference>
<sequence length="318" mass="34690">MAQIAANLQRIKNGQRRYAITPRIPGGFIQPEQLQKYIDVANEFGAVLKLTASQRIMITNLKAEDVDKAWEMLGMEPAYTVSNRVRSVKICPGTTFCKRAKQDSVHLGMQIERKYLSQEMPNKMKIGVSGCLNSCTESRLKDVGIIGTVEGWNVYAGGSGGAHPRIGDLIAEVTTEKEALALVDRIIAYYKENAQIERMGEFIDRIGLEAFKAAVLGDLEGAPAESKSEEPAVFLPGQGNDPEVEAPRLEVGSPITPDTIIRDIVETYPNVVPVLQSIGMGCLGCPSATAEPLWQAAEIHGFNVYDLVEKLETARKGA</sequence>
<dbReference type="GO" id="GO:0020037">
    <property type="term" value="F:heme binding"/>
    <property type="evidence" value="ECO:0007669"/>
    <property type="project" value="InterPro"/>
</dbReference>
<dbReference type="GO" id="GO:0046872">
    <property type="term" value="F:metal ion binding"/>
    <property type="evidence" value="ECO:0007669"/>
    <property type="project" value="UniProtKB-KW"/>
</dbReference>
<proteinExistence type="predicted"/>
<keyword evidence="4" id="KW-0560">Oxidoreductase</keyword>
<dbReference type="GO" id="GO:0016491">
    <property type="term" value="F:oxidoreductase activity"/>
    <property type="evidence" value="ECO:0007669"/>
    <property type="project" value="UniProtKB-KW"/>
</dbReference>
<evidence type="ECO:0000256" key="3">
    <source>
        <dbReference type="ARBA" id="ARBA00022723"/>
    </source>
</evidence>
<dbReference type="SUPFAM" id="SSF56014">
    <property type="entry name" value="Nitrite and sulphite reductase 4Fe-4S domain-like"/>
    <property type="match status" value="1"/>
</dbReference>
<dbReference type="Gene3D" id="3.30.413.10">
    <property type="entry name" value="Sulfite Reductase Hemoprotein, domain 1"/>
    <property type="match status" value="1"/>
</dbReference>
<evidence type="ECO:0000259" key="9">
    <source>
        <dbReference type="Pfam" id="PF03460"/>
    </source>
</evidence>
<feature type="domain" description="Nitrite/sulphite reductase 4Fe-4S" evidence="8">
    <location>
        <begin position="83"/>
        <end position="216"/>
    </location>
</feature>
<dbReference type="PANTHER" id="PTHR43809">
    <property type="entry name" value="NITRITE REDUCTASE (NADH) LARGE SUBUNIT"/>
    <property type="match status" value="1"/>
</dbReference>